<dbReference type="OMA" id="YKEDATY"/>
<dbReference type="FunCoup" id="B4JSD4">
    <property type="interactions" value="33"/>
</dbReference>
<dbReference type="InParanoid" id="B4JSD4"/>
<evidence type="ECO:0000313" key="2">
    <source>
        <dbReference type="EMBL" id="EDV94674.1"/>
    </source>
</evidence>
<feature type="signal peptide" evidence="1">
    <location>
        <begin position="1"/>
        <end position="25"/>
    </location>
</feature>
<dbReference type="AlphaFoldDB" id="B4JSD4"/>
<dbReference type="EMBL" id="CH916373">
    <property type="protein sequence ID" value="EDV94674.1"/>
    <property type="molecule type" value="Genomic_DNA"/>
</dbReference>
<dbReference type="eggNOG" id="ENOG502T7R3">
    <property type="taxonomic scope" value="Eukaryota"/>
</dbReference>
<evidence type="ECO:0000256" key="1">
    <source>
        <dbReference type="SAM" id="SignalP"/>
    </source>
</evidence>
<accession>B4JSD4</accession>
<proteinExistence type="predicted"/>
<feature type="chain" id="PRO_5002812659" evidence="1">
    <location>
        <begin position="26"/>
        <end position="129"/>
    </location>
</feature>
<sequence length="129" mass="14438">MQQISVQLLYFLLVICIACIEHNHAATKVLYEFHIREATGERNETGMLKTSSANNNTRSEPELVITGKRTSHVILQSGNDDPNSGNSVYLETAYYTADDSGYHVTYNFSIEPLELDTRLEGKTLKIIVG</sequence>
<reference evidence="2 3" key="1">
    <citation type="journal article" date="2007" name="Nature">
        <title>Evolution of genes and genomes on the Drosophila phylogeny.</title>
        <authorList>
            <consortium name="Drosophila 12 Genomes Consortium"/>
            <person name="Clark A.G."/>
            <person name="Eisen M.B."/>
            <person name="Smith D.R."/>
            <person name="Bergman C.M."/>
            <person name="Oliver B."/>
            <person name="Markow T.A."/>
            <person name="Kaufman T.C."/>
            <person name="Kellis M."/>
            <person name="Gelbart W."/>
            <person name="Iyer V.N."/>
            <person name="Pollard D.A."/>
            <person name="Sackton T.B."/>
            <person name="Larracuente A.M."/>
            <person name="Singh N.D."/>
            <person name="Abad J.P."/>
            <person name="Abt D.N."/>
            <person name="Adryan B."/>
            <person name="Aguade M."/>
            <person name="Akashi H."/>
            <person name="Anderson W.W."/>
            <person name="Aquadro C.F."/>
            <person name="Ardell D.H."/>
            <person name="Arguello R."/>
            <person name="Artieri C.G."/>
            <person name="Barbash D.A."/>
            <person name="Barker D."/>
            <person name="Barsanti P."/>
            <person name="Batterham P."/>
            <person name="Batzoglou S."/>
            <person name="Begun D."/>
            <person name="Bhutkar A."/>
            <person name="Blanco E."/>
            <person name="Bosak S.A."/>
            <person name="Bradley R.K."/>
            <person name="Brand A.D."/>
            <person name="Brent M.R."/>
            <person name="Brooks A.N."/>
            <person name="Brown R.H."/>
            <person name="Butlin R.K."/>
            <person name="Caggese C."/>
            <person name="Calvi B.R."/>
            <person name="Bernardo de Carvalho A."/>
            <person name="Caspi A."/>
            <person name="Castrezana S."/>
            <person name="Celniker S.E."/>
            <person name="Chang J.L."/>
            <person name="Chapple C."/>
            <person name="Chatterji S."/>
            <person name="Chinwalla A."/>
            <person name="Civetta A."/>
            <person name="Clifton S.W."/>
            <person name="Comeron J.M."/>
            <person name="Costello J.C."/>
            <person name="Coyne J.A."/>
            <person name="Daub J."/>
            <person name="David R.G."/>
            <person name="Delcher A.L."/>
            <person name="Delehaunty K."/>
            <person name="Do C.B."/>
            <person name="Ebling H."/>
            <person name="Edwards K."/>
            <person name="Eickbush T."/>
            <person name="Evans J.D."/>
            <person name="Filipski A."/>
            <person name="Findeiss S."/>
            <person name="Freyhult E."/>
            <person name="Fulton L."/>
            <person name="Fulton R."/>
            <person name="Garcia A.C."/>
            <person name="Gardiner A."/>
            <person name="Garfield D.A."/>
            <person name="Garvin B.E."/>
            <person name="Gibson G."/>
            <person name="Gilbert D."/>
            <person name="Gnerre S."/>
            <person name="Godfrey J."/>
            <person name="Good R."/>
            <person name="Gotea V."/>
            <person name="Gravely B."/>
            <person name="Greenberg A.J."/>
            <person name="Griffiths-Jones S."/>
            <person name="Gross S."/>
            <person name="Guigo R."/>
            <person name="Gustafson E.A."/>
            <person name="Haerty W."/>
            <person name="Hahn M.W."/>
            <person name="Halligan D.L."/>
            <person name="Halpern A.L."/>
            <person name="Halter G.M."/>
            <person name="Han M.V."/>
            <person name="Heger A."/>
            <person name="Hillier L."/>
            <person name="Hinrichs A.S."/>
            <person name="Holmes I."/>
            <person name="Hoskins R.A."/>
            <person name="Hubisz M.J."/>
            <person name="Hultmark D."/>
            <person name="Huntley M.A."/>
            <person name="Jaffe D.B."/>
            <person name="Jagadeeshan S."/>
            <person name="Jeck W.R."/>
            <person name="Johnson J."/>
            <person name="Jones C.D."/>
            <person name="Jordan W.C."/>
            <person name="Karpen G.H."/>
            <person name="Kataoka E."/>
            <person name="Keightley P.D."/>
            <person name="Kheradpour P."/>
            <person name="Kirkness E.F."/>
            <person name="Koerich L.B."/>
            <person name="Kristiansen K."/>
            <person name="Kudrna D."/>
            <person name="Kulathinal R.J."/>
            <person name="Kumar S."/>
            <person name="Kwok R."/>
            <person name="Lander E."/>
            <person name="Langley C.H."/>
            <person name="Lapoint R."/>
            <person name="Lazzaro B.P."/>
            <person name="Lee S.J."/>
            <person name="Levesque L."/>
            <person name="Li R."/>
            <person name="Lin C.F."/>
            <person name="Lin M.F."/>
            <person name="Lindblad-Toh K."/>
            <person name="Llopart A."/>
            <person name="Long M."/>
            <person name="Low L."/>
            <person name="Lozovsky E."/>
            <person name="Lu J."/>
            <person name="Luo M."/>
            <person name="Machado C.A."/>
            <person name="Makalowski W."/>
            <person name="Marzo M."/>
            <person name="Matsuda M."/>
            <person name="Matzkin L."/>
            <person name="McAllister B."/>
            <person name="McBride C.S."/>
            <person name="McKernan B."/>
            <person name="McKernan K."/>
            <person name="Mendez-Lago M."/>
            <person name="Minx P."/>
            <person name="Mollenhauer M.U."/>
            <person name="Montooth K."/>
            <person name="Mount S.M."/>
            <person name="Mu X."/>
            <person name="Myers E."/>
            <person name="Negre B."/>
            <person name="Newfeld S."/>
            <person name="Nielsen R."/>
            <person name="Noor M.A."/>
            <person name="O'Grady P."/>
            <person name="Pachter L."/>
            <person name="Papaceit M."/>
            <person name="Parisi M.J."/>
            <person name="Parisi M."/>
            <person name="Parts L."/>
            <person name="Pedersen J.S."/>
            <person name="Pesole G."/>
            <person name="Phillippy A.M."/>
            <person name="Ponting C.P."/>
            <person name="Pop M."/>
            <person name="Porcelli D."/>
            <person name="Powell J.R."/>
            <person name="Prohaska S."/>
            <person name="Pruitt K."/>
            <person name="Puig M."/>
            <person name="Quesneville H."/>
            <person name="Ram K.R."/>
            <person name="Rand D."/>
            <person name="Rasmussen M.D."/>
            <person name="Reed L.K."/>
            <person name="Reenan R."/>
            <person name="Reily A."/>
            <person name="Remington K.A."/>
            <person name="Rieger T.T."/>
            <person name="Ritchie M.G."/>
            <person name="Robin C."/>
            <person name="Rogers Y.H."/>
            <person name="Rohde C."/>
            <person name="Rozas J."/>
            <person name="Rubenfield M.J."/>
            <person name="Ruiz A."/>
            <person name="Russo S."/>
            <person name="Salzberg S.L."/>
            <person name="Sanchez-Gracia A."/>
            <person name="Saranga D.J."/>
            <person name="Sato H."/>
            <person name="Schaeffer S.W."/>
            <person name="Schatz M.C."/>
            <person name="Schlenke T."/>
            <person name="Schwartz R."/>
            <person name="Segarra C."/>
            <person name="Singh R.S."/>
            <person name="Sirot L."/>
            <person name="Sirota M."/>
            <person name="Sisneros N.B."/>
            <person name="Smith C.D."/>
            <person name="Smith T.F."/>
            <person name="Spieth J."/>
            <person name="Stage D.E."/>
            <person name="Stark A."/>
            <person name="Stephan W."/>
            <person name="Strausberg R.L."/>
            <person name="Strempel S."/>
            <person name="Sturgill D."/>
            <person name="Sutton G."/>
            <person name="Sutton G.G."/>
            <person name="Tao W."/>
            <person name="Teichmann S."/>
            <person name="Tobari Y.N."/>
            <person name="Tomimura Y."/>
            <person name="Tsolas J.M."/>
            <person name="Valente V.L."/>
            <person name="Venter E."/>
            <person name="Venter J.C."/>
            <person name="Vicario S."/>
            <person name="Vieira F.G."/>
            <person name="Vilella A.J."/>
            <person name="Villasante A."/>
            <person name="Walenz B."/>
            <person name="Wang J."/>
            <person name="Wasserman M."/>
            <person name="Watts T."/>
            <person name="Wilson D."/>
            <person name="Wilson R.K."/>
            <person name="Wing R.A."/>
            <person name="Wolfner M.F."/>
            <person name="Wong A."/>
            <person name="Wong G.K."/>
            <person name="Wu C.I."/>
            <person name="Wu G."/>
            <person name="Yamamoto D."/>
            <person name="Yang H.P."/>
            <person name="Yang S.P."/>
            <person name="Yorke J.A."/>
            <person name="Yoshida K."/>
            <person name="Zdobnov E."/>
            <person name="Zhang P."/>
            <person name="Zhang Y."/>
            <person name="Zimin A.V."/>
            <person name="Baldwin J."/>
            <person name="Abdouelleil A."/>
            <person name="Abdulkadir J."/>
            <person name="Abebe A."/>
            <person name="Abera B."/>
            <person name="Abreu J."/>
            <person name="Acer S.C."/>
            <person name="Aftuck L."/>
            <person name="Alexander A."/>
            <person name="An P."/>
            <person name="Anderson E."/>
            <person name="Anderson S."/>
            <person name="Arachi H."/>
            <person name="Azer M."/>
            <person name="Bachantsang P."/>
            <person name="Barry A."/>
            <person name="Bayul T."/>
            <person name="Berlin A."/>
            <person name="Bessette D."/>
            <person name="Bloom T."/>
            <person name="Blye J."/>
            <person name="Boguslavskiy L."/>
            <person name="Bonnet C."/>
            <person name="Boukhgalter B."/>
            <person name="Bourzgui I."/>
            <person name="Brown A."/>
            <person name="Cahill P."/>
            <person name="Channer S."/>
            <person name="Cheshatsang Y."/>
            <person name="Chuda L."/>
            <person name="Citroen M."/>
            <person name="Collymore A."/>
            <person name="Cooke P."/>
            <person name="Costello M."/>
            <person name="D'Aco K."/>
            <person name="Daza R."/>
            <person name="De Haan G."/>
            <person name="DeGray S."/>
            <person name="DeMaso C."/>
            <person name="Dhargay N."/>
            <person name="Dooley K."/>
            <person name="Dooley E."/>
            <person name="Doricent M."/>
            <person name="Dorje P."/>
            <person name="Dorjee K."/>
            <person name="Dupes A."/>
            <person name="Elong R."/>
            <person name="Falk J."/>
            <person name="Farina A."/>
            <person name="Faro S."/>
            <person name="Ferguson D."/>
            <person name="Fisher S."/>
            <person name="Foley C.D."/>
            <person name="Franke A."/>
            <person name="Friedrich D."/>
            <person name="Gadbois L."/>
            <person name="Gearin G."/>
            <person name="Gearin C.R."/>
            <person name="Giannoukos G."/>
            <person name="Goode T."/>
            <person name="Graham J."/>
            <person name="Grandbois E."/>
            <person name="Grewal S."/>
            <person name="Gyaltsen K."/>
            <person name="Hafez N."/>
            <person name="Hagos B."/>
            <person name="Hall J."/>
            <person name="Henson C."/>
            <person name="Hollinger A."/>
            <person name="Honan T."/>
            <person name="Huard M.D."/>
            <person name="Hughes L."/>
            <person name="Hurhula B."/>
            <person name="Husby M.E."/>
            <person name="Kamat A."/>
            <person name="Kanga B."/>
            <person name="Kashin S."/>
            <person name="Khazanovich D."/>
            <person name="Kisner P."/>
            <person name="Lance K."/>
            <person name="Lara M."/>
            <person name="Lee W."/>
            <person name="Lennon N."/>
            <person name="Letendre F."/>
            <person name="LeVine R."/>
            <person name="Lipovsky A."/>
            <person name="Liu X."/>
            <person name="Liu J."/>
            <person name="Liu S."/>
            <person name="Lokyitsang T."/>
            <person name="Lokyitsang Y."/>
            <person name="Lubonja R."/>
            <person name="Lui A."/>
            <person name="MacDonald P."/>
            <person name="Magnisalis V."/>
            <person name="Maru K."/>
            <person name="Matthews C."/>
            <person name="McCusker W."/>
            <person name="McDonough S."/>
            <person name="Mehta T."/>
            <person name="Meldrim J."/>
            <person name="Meneus L."/>
            <person name="Mihai O."/>
            <person name="Mihalev A."/>
            <person name="Mihova T."/>
            <person name="Mittelman R."/>
            <person name="Mlenga V."/>
            <person name="Montmayeur A."/>
            <person name="Mulrain L."/>
            <person name="Navidi A."/>
            <person name="Naylor J."/>
            <person name="Negash T."/>
            <person name="Nguyen T."/>
            <person name="Nguyen N."/>
            <person name="Nicol R."/>
            <person name="Norbu C."/>
            <person name="Norbu N."/>
            <person name="Novod N."/>
            <person name="O'Neill B."/>
            <person name="Osman S."/>
            <person name="Markiewicz E."/>
            <person name="Oyono O.L."/>
            <person name="Patti C."/>
            <person name="Phunkhang P."/>
            <person name="Pierre F."/>
            <person name="Priest M."/>
            <person name="Raghuraman S."/>
            <person name="Rege F."/>
            <person name="Reyes R."/>
            <person name="Rise C."/>
            <person name="Rogov P."/>
            <person name="Ross K."/>
            <person name="Ryan E."/>
            <person name="Settipalli S."/>
            <person name="Shea T."/>
            <person name="Sherpa N."/>
            <person name="Shi L."/>
            <person name="Shih D."/>
            <person name="Sparrow T."/>
            <person name="Spaulding J."/>
            <person name="Stalker J."/>
            <person name="Stange-Thomann N."/>
            <person name="Stavropoulos S."/>
            <person name="Stone C."/>
            <person name="Strader C."/>
            <person name="Tesfaye S."/>
            <person name="Thomson T."/>
            <person name="Thoulutsang Y."/>
            <person name="Thoulutsang D."/>
            <person name="Topham K."/>
            <person name="Topping I."/>
            <person name="Tsamla T."/>
            <person name="Vassiliev H."/>
            <person name="Vo A."/>
            <person name="Wangchuk T."/>
            <person name="Wangdi T."/>
            <person name="Weiand M."/>
            <person name="Wilkinson J."/>
            <person name="Wilson A."/>
            <person name="Yadav S."/>
            <person name="Young G."/>
            <person name="Yu Q."/>
            <person name="Zembek L."/>
            <person name="Zhong D."/>
            <person name="Zimmer A."/>
            <person name="Zwirko Z."/>
            <person name="Jaffe D.B."/>
            <person name="Alvarez P."/>
            <person name="Brockman W."/>
            <person name="Butler J."/>
            <person name="Chin C."/>
            <person name="Gnerre S."/>
            <person name="Grabherr M."/>
            <person name="Kleber M."/>
            <person name="Mauceli E."/>
            <person name="MacCallum I."/>
        </authorList>
    </citation>
    <scope>NUCLEOTIDE SEQUENCE [LARGE SCALE GENOMIC DNA]</scope>
    <source>
        <strain evidence="3">Tucson 15287-2541.00</strain>
    </source>
</reference>
<dbReference type="Proteomes" id="UP000001070">
    <property type="component" value="Unassembled WGS sequence"/>
</dbReference>
<name>B4JSD4_DROGR</name>
<keyword evidence="3" id="KW-1185">Reference proteome</keyword>
<protein>
    <submittedName>
        <fullName evidence="2">GH18300</fullName>
    </submittedName>
</protein>
<dbReference type="PhylomeDB" id="B4JSD4"/>
<dbReference type="HOGENOM" id="CLU_2051995_0_0_1"/>
<organism evidence="3">
    <name type="scientific">Drosophila grimshawi</name>
    <name type="common">Hawaiian fruit fly</name>
    <name type="synonym">Idiomyia grimshawi</name>
    <dbReference type="NCBI Taxonomy" id="7222"/>
    <lineage>
        <taxon>Eukaryota</taxon>
        <taxon>Metazoa</taxon>
        <taxon>Ecdysozoa</taxon>
        <taxon>Arthropoda</taxon>
        <taxon>Hexapoda</taxon>
        <taxon>Insecta</taxon>
        <taxon>Pterygota</taxon>
        <taxon>Neoptera</taxon>
        <taxon>Endopterygota</taxon>
        <taxon>Diptera</taxon>
        <taxon>Brachycera</taxon>
        <taxon>Muscomorpha</taxon>
        <taxon>Ephydroidea</taxon>
        <taxon>Drosophilidae</taxon>
        <taxon>Drosophila</taxon>
        <taxon>Hawaiian Drosophila</taxon>
    </lineage>
</organism>
<keyword evidence="1" id="KW-0732">Signal</keyword>
<evidence type="ECO:0000313" key="3">
    <source>
        <dbReference type="Proteomes" id="UP000001070"/>
    </source>
</evidence>
<gene>
    <name evidence="2" type="primary">Dgri\GH18300</name>
    <name evidence="2" type="ORF">Dgri_GH18300</name>
</gene>